<evidence type="ECO:0000256" key="3">
    <source>
        <dbReference type="ARBA" id="ARBA00022525"/>
    </source>
</evidence>
<evidence type="ECO:0000256" key="4">
    <source>
        <dbReference type="ARBA" id="ARBA00022723"/>
    </source>
</evidence>
<feature type="region of interest" description="Disordered" evidence="12">
    <location>
        <begin position="292"/>
        <end position="357"/>
    </location>
</feature>
<dbReference type="GO" id="GO:0005576">
    <property type="term" value="C:extracellular region"/>
    <property type="evidence" value="ECO:0007669"/>
    <property type="project" value="UniProtKB-SubCell"/>
</dbReference>
<dbReference type="GO" id="GO:0046872">
    <property type="term" value="F:metal ion binding"/>
    <property type="evidence" value="ECO:0007669"/>
    <property type="project" value="UniProtKB-KW"/>
</dbReference>
<dbReference type="Gene3D" id="2.70.50.70">
    <property type="match status" value="1"/>
</dbReference>
<evidence type="ECO:0000256" key="5">
    <source>
        <dbReference type="ARBA" id="ARBA00022729"/>
    </source>
</evidence>
<evidence type="ECO:0000256" key="13">
    <source>
        <dbReference type="SAM" id="SignalP"/>
    </source>
</evidence>
<evidence type="ECO:0000256" key="12">
    <source>
        <dbReference type="SAM" id="MobiDB-lite"/>
    </source>
</evidence>
<evidence type="ECO:0000313" key="14">
    <source>
        <dbReference type="EMBL" id="KZT29895.1"/>
    </source>
</evidence>
<evidence type="ECO:0008006" key="16">
    <source>
        <dbReference type="Google" id="ProtNLM"/>
    </source>
</evidence>
<keyword evidence="5 13" id="KW-0732">Signal</keyword>
<reference evidence="14 15" key="1">
    <citation type="journal article" date="2016" name="Mol. Biol. Evol.">
        <title>Comparative Genomics of Early-Diverging Mushroom-Forming Fungi Provides Insights into the Origins of Lignocellulose Decay Capabilities.</title>
        <authorList>
            <person name="Nagy L.G."/>
            <person name="Riley R."/>
            <person name="Tritt A."/>
            <person name="Adam C."/>
            <person name="Daum C."/>
            <person name="Floudas D."/>
            <person name="Sun H."/>
            <person name="Yadav J.S."/>
            <person name="Pangilinan J."/>
            <person name="Larsson K.H."/>
            <person name="Matsuura K."/>
            <person name="Barry K."/>
            <person name="Labutti K."/>
            <person name="Kuo R."/>
            <person name="Ohm R.A."/>
            <person name="Bhattacharya S.S."/>
            <person name="Shirouzu T."/>
            <person name="Yoshinaga Y."/>
            <person name="Martin F.M."/>
            <person name="Grigoriev I.V."/>
            <person name="Hibbett D.S."/>
        </authorList>
    </citation>
    <scope>NUCLEOTIDE SEQUENCE [LARGE SCALE GENOMIC DNA]</scope>
    <source>
        <strain evidence="14 15">HHB14362 ss-1</strain>
    </source>
</reference>
<feature type="compositionally biased region" description="Low complexity" evidence="12">
    <location>
        <begin position="304"/>
        <end position="357"/>
    </location>
</feature>
<dbReference type="InterPro" id="IPR054497">
    <property type="entry name" value="LPMO_AA14"/>
</dbReference>
<keyword evidence="8" id="KW-0503">Monooxygenase</keyword>
<feature type="compositionally biased region" description="Low complexity" evidence="12">
    <location>
        <begin position="494"/>
        <end position="506"/>
    </location>
</feature>
<keyword evidence="3" id="KW-0964">Secreted</keyword>
<protein>
    <recommendedName>
        <fullName evidence="16">Lytic polysaccharide monooxygenase</fullName>
    </recommendedName>
</protein>
<gene>
    <name evidence="14" type="ORF">NEOLEDRAFT_1238624</name>
</gene>
<dbReference type="EMBL" id="KV425553">
    <property type="protein sequence ID" value="KZT29895.1"/>
    <property type="molecule type" value="Genomic_DNA"/>
</dbReference>
<evidence type="ECO:0000256" key="9">
    <source>
        <dbReference type="ARBA" id="ARBA00023157"/>
    </source>
</evidence>
<keyword evidence="10" id="KW-0325">Glycoprotein</keyword>
<feature type="signal peptide" evidence="13">
    <location>
        <begin position="1"/>
        <end position="22"/>
    </location>
</feature>
<evidence type="ECO:0000256" key="8">
    <source>
        <dbReference type="ARBA" id="ARBA00023033"/>
    </source>
</evidence>
<dbReference type="InParanoid" id="A0A165VMI3"/>
<keyword evidence="7" id="KW-0186">Copper</keyword>
<organism evidence="14 15">
    <name type="scientific">Neolentinus lepideus HHB14362 ss-1</name>
    <dbReference type="NCBI Taxonomy" id="1314782"/>
    <lineage>
        <taxon>Eukaryota</taxon>
        <taxon>Fungi</taxon>
        <taxon>Dikarya</taxon>
        <taxon>Basidiomycota</taxon>
        <taxon>Agaricomycotina</taxon>
        <taxon>Agaricomycetes</taxon>
        <taxon>Gloeophyllales</taxon>
        <taxon>Gloeophyllaceae</taxon>
        <taxon>Neolentinus</taxon>
    </lineage>
</organism>
<keyword evidence="4" id="KW-0479">Metal-binding</keyword>
<dbReference type="GO" id="GO:0004497">
    <property type="term" value="F:monooxygenase activity"/>
    <property type="evidence" value="ECO:0007669"/>
    <property type="project" value="UniProtKB-KW"/>
</dbReference>
<comment type="cofactor">
    <cofactor evidence="1">
        <name>Cu(2+)</name>
        <dbReference type="ChEBI" id="CHEBI:29036"/>
    </cofactor>
</comment>
<dbReference type="AlphaFoldDB" id="A0A165VMI3"/>
<accession>A0A165VMI3</accession>
<evidence type="ECO:0000256" key="1">
    <source>
        <dbReference type="ARBA" id="ARBA00001973"/>
    </source>
</evidence>
<evidence type="ECO:0000256" key="6">
    <source>
        <dbReference type="ARBA" id="ARBA00023002"/>
    </source>
</evidence>
<comment type="subcellular location">
    <subcellularLocation>
        <location evidence="2">Secreted</location>
    </subcellularLocation>
</comment>
<keyword evidence="6" id="KW-0560">Oxidoreductase</keyword>
<proteinExistence type="inferred from homology"/>
<dbReference type="Proteomes" id="UP000076761">
    <property type="component" value="Unassembled WGS sequence"/>
</dbReference>
<feature type="region of interest" description="Disordered" evidence="12">
    <location>
        <begin position="478"/>
        <end position="522"/>
    </location>
</feature>
<dbReference type="STRING" id="1314782.A0A165VMI3"/>
<name>A0A165VMI3_9AGAM</name>
<feature type="chain" id="PRO_5007868140" description="Lytic polysaccharide monooxygenase" evidence="13">
    <location>
        <begin position="23"/>
        <end position="540"/>
    </location>
</feature>
<comment type="similarity">
    <text evidence="11">Belongs to the polysaccharide monooxygenase AA14 family.</text>
</comment>
<evidence type="ECO:0000256" key="10">
    <source>
        <dbReference type="ARBA" id="ARBA00023180"/>
    </source>
</evidence>
<evidence type="ECO:0000256" key="11">
    <source>
        <dbReference type="ARBA" id="ARBA00046340"/>
    </source>
</evidence>
<evidence type="ECO:0000256" key="7">
    <source>
        <dbReference type="ARBA" id="ARBA00023008"/>
    </source>
</evidence>
<dbReference type="OrthoDB" id="2019572at2759"/>
<keyword evidence="9" id="KW-1015">Disulfide bond</keyword>
<keyword evidence="15" id="KW-1185">Reference proteome</keyword>
<feature type="compositionally biased region" description="Polar residues" evidence="12">
    <location>
        <begin position="478"/>
        <end position="493"/>
    </location>
</feature>
<feature type="compositionally biased region" description="Basic residues" evidence="12">
    <location>
        <begin position="507"/>
        <end position="522"/>
    </location>
</feature>
<dbReference type="Pfam" id="PF22810">
    <property type="entry name" value="LPMO_AA14"/>
    <property type="match status" value="1"/>
</dbReference>
<evidence type="ECO:0000313" key="15">
    <source>
        <dbReference type="Proteomes" id="UP000076761"/>
    </source>
</evidence>
<evidence type="ECO:0000256" key="2">
    <source>
        <dbReference type="ARBA" id="ARBA00004613"/>
    </source>
</evidence>
<sequence>MSRGISFTLLFTYLAGLAAGHASVWHPSMWGFNVTQQTFPYDNRPVAPLMAMSFDQWWFHGHLDHPPHAEDVYQLPAGQPATFEIACTKSATSYFASSGGGDIQNGEDPCPGSPPSEYHTTGIDDVKGCSLAIAYKSDVSQVQPEDFTIFSVNHTCVWNRFTDFQVPERMPPCPPGGCICAFFWIHSPDSGSEQNYMNGFQCNVTGSTSDVALATPQVPRRCGADPANGKLEASLGNCTYGAKQPFYWFQKENNNMFEGTYSPPFYTDLYNFKDGAQNDIFQDSYLTIPPPSPNASLPVLNSNAGSTGSTASRGSTSSGAPSSSASATATSSQVSSATSTTGSASSAPVTSPSSTGTSTATVLVTRTVFASSTGSSLSTSSSTETALATSKVLVTPSTSASAKVSSSSSSLTPSLTHTSASACRAKLSSSASVSASFPISSSLTTIYLNRPSSSSSSLSSALPSPSSSSVERITLSLSPSATSQSVPPKQLEQSGSSPSATASSSSRKCKHRPGGNLRKRSRFYSPDTRRLTRKDLWWPL</sequence>